<dbReference type="EMBL" id="HBUF01364224">
    <property type="protein sequence ID" value="CAG6722656.1"/>
    <property type="molecule type" value="Transcribed_RNA"/>
</dbReference>
<proteinExistence type="predicted"/>
<dbReference type="EMBL" id="HBUF01677914">
    <property type="protein sequence ID" value="CAG6791767.1"/>
    <property type="molecule type" value="Transcribed_RNA"/>
</dbReference>
<evidence type="ECO:0000256" key="8">
    <source>
        <dbReference type="SAM" id="MobiDB-lite"/>
    </source>
</evidence>
<dbReference type="InterPro" id="IPR013320">
    <property type="entry name" value="ConA-like_dom_sf"/>
</dbReference>
<evidence type="ECO:0000256" key="6">
    <source>
        <dbReference type="ARBA" id="ARBA00023136"/>
    </source>
</evidence>
<dbReference type="EMBL" id="HBUF01321649">
    <property type="protein sequence ID" value="CAG6695084.1"/>
    <property type="molecule type" value="Transcribed_RNA"/>
</dbReference>
<dbReference type="GO" id="GO:0005789">
    <property type="term" value="C:endoplasmic reticulum membrane"/>
    <property type="evidence" value="ECO:0007669"/>
    <property type="project" value="TreeGrafter"/>
</dbReference>
<evidence type="ECO:0000256" key="7">
    <source>
        <dbReference type="ARBA" id="ARBA00023157"/>
    </source>
</evidence>
<comment type="subcellular location">
    <subcellularLocation>
        <location evidence="1">Endoplasmic reticulum-Golgi intermediate compartment membrane</location>
        <topology evidence="1">Single-pass type I membrane protein</topology>
    </subcellularLocation>
</comment>
<dbReference type="FunFam" id="2.60.120.200:FF:000028">
    <property type="entry name" value="Blast:Protein ERGIC-53"/>
    <property type="match status" value="1"/>
</dbReference>
<evidence type="ECO:0000256" key="4">
    <source>
        <dbReference type="ARBA" id="ARBA00022734"/>
    </source>
</evidence>
<dbReference type="GO" id="GO:0033116">
    <property type="term" value="C:endoplasmic reticulum-Golgi intermediate compartment membrane"/>
    <property type="evidence" value="ECO:0007669"/>
    <property type="project" value="UniProtKB-SubCell"/>
</dbReference>
<dbReference type="PANTHER" id="PTHR12223">
    <property type="entry name" value="VESICULAR MANNOSE-BINDING LECTIN"/>
    <property type="match status" value="1"/>
</dbReference>
<dbReference type="EMBL" id="HBUF01364223">
    <property type="protein sequence ID" value="CAG6722655.1"/>
    <property type="molecule type" value="Transcribed_RNA"/>
</dbReference>
<keyword evidence="6 9" id="KW-0472">Membrane</keyword>
<dbReference type="EMBL" id="HBUF01001505">
    <property type="protein sequence ID" value="CAG6605967.1"/>
    <property type="molecule type" value="Transcribed_RNA"/>
</dbReference>
<dbReference type="PANTHER" id="PTHR12223:SF28">
    <property type="entry name" value="LECTIN, MANNOSE BINDING 1 LIKE"/>
    <property type="match status" value="1"/>
</dbReference>
<dbReference type="EMBL" id="HBUF01677913">
    <property type="protein sequence ID" value="CAG6791764.1"/>
    <property type="molecule type" value="Transcribed_RNA"/>
</dbReference>
<evidence type="ECO:0000256" key="3">
    <source>
        <dbReference type="ARBA" id="ARBA00022729"/>
    </source>
</evidence>
<dbReference type="GO" id="GO:0030134">
    <property type="term" value="C:COPII-coated ER to Golgi transport vesicle"/>
    <property type="evidence" value="ECO:0007669"/>
    <property type="project" value="TreeGrafter"/>
</dbReference>
<feature type="transmembrane region" description="Helical" evidence="9">
    <location>
        <begin position="445"/>
        <end position="467"/>
    </location>
</feature>
<keyword evidence="3 10" id="KW-0732">Signal</keyword>
<evidence type="ECO:0000313" key="12">
    <source>
        <dbReference type="EMBL" id="CAG6791767.1"/>
    </source>
</evidence>
<sequence length="479" mass="54653">MNMWPFNKWLNLSLSLVLCYLVVLSSSQNPVERFEYKYSYKPPYLAQKDGSVPFWEYGGNCIASLENVRVAPSLRSQKGAIWTKVKTNFEWWTVDILFRVTGRGRIGADGLAFWFTTDKGDYDGDVFGSSDKWKGLGLFFDSFDNDNNHNNPYIMAVVNDGNMAFDHQNDGASQALAGCLRDFRNKPYPTRAKVQYYMNTLTVWFHNGMTNNEQDIEVCLRVENIFLPNTGYFGVSAATGGLADDHDILHFLTYSLLPPGVQRQDQVTQEDQKLTQEYAEYEKKLEEQKQQYQKEHPDARQNENEEWYESENQRELRQIFQGQSQLAEWTKAIATGLDTLQQKQDRIIAAISQGGIPQVAPGQPMPMLNNDALLASQNSLLSTVQELRNYVIEINQKADNIQRTTGKASPVGYDQVSLMNEVRDGLHHLKQASLVRPDCPAPTCISVTLFVTFAVIQTLIVVAYMVYRDKRESSLKKFY</sequence>
<keyword evidence="7" id="KW-1015">Disulfide bond</keyword>
<dbReference type="Gene3D" id="2.60.120.200">
    <property type="match status" value="1"/>
</dbReference>
<evidence type="ECO:0000256" key="5">
    <source>
        <dbReference type="ARBA" id="ARBA00022989"/>
    </source>
</evidence>
<dbReference type="InterPro" id="IPR051136">
    <property type="entry name" value="Intracellular_Lectin-GPT"/>
</dbReference>
<dbReference type="GO" id="GO:0000139">
    <property type="term" value="C:Golgi membrane"/>
    <property type="evidence" value="ECO:0007669"/>
    <property type="project" value="TreeGrafter"/>
</dbReference>
<keyword evidence="4" id="KW-0430">Lectin</keyword>
<organism evidence="12">
    <name type="scientific">Cacopsylla melanoneura</name>
    <dbReference type="NCBI Taxonomy" id="428564"/>
    <lineage>
        <taxon>Eukaryota</taxon>
        <taxon>Metazoa</taxon>
        <taxon>Ecdysozoa</taxon>
        <taxon>Arthropoda</taxon>
        <taxon>Hexapoda</taxon>
        <taxon>Insecta</taxon>
        <taxon>Pterygota</taxon>
        <taxon>Neoptera</taxon>
        <taxon>Paraneoptera</taxon>
        <taxon>Hemiptera</taxon>
        <taxon>Sternorrhyncha</taxon>
        <taxon>Psylloidea</taxon>
        <taxon>Psyllidae</taxon>
        <taxon>Psyllinae</taxon>
        <taxon>Cacopsylla</taxon>
    </lineage>
</organism>
<dbReference type="CDD" id="cd06902">
    <property type="entry name" value="lectin_ERGIC-53_ERGL"/>
    <property type="match status" value="1"/>
</dbReference>
<dbReference type="InterPro" id="IPR005052">
    <property type="entry name" value="Lectin_leg"/>
</dbReference>
<dbReference type="GO" id="GO:0005537">
    <property type="term" value="F:D-mannose binding"/>
    <property type="evidence" value="ECO:0007669"/>
    <property type="project" value="TreeGrafter"/>
</dbReference>
<feature type="chain" id="PRO_5033957066" evidence="10">
    <location>
        <begin position="28"/>
        <end position="479"/>
    </location>
</feature>
<dbReference type="PROSITE" id="PS51328">
    <property type="entry name" value="L_LECTIN_LIKE"/>
    <property type="match status" value="1"/>
</dbReference>
<protein>
    <submittedName>
        <fullName evidence="12">Protein ERGIC-53</fullName>
    </submittedName>
</protein>
<dbReference type="EMBL" id="HBUF01001506">
    <property type="protein sequence ID" value="CAG6605968.1"/>
    <property type="molecule type" value="Transcribed_RNA"/>
</dbReference>
<dbReference type="EMBL" id="HBUF01321650">
    <property type="protein sequence ID" value="CAG6695085.1"/>
    <property type="molecule type" value="Transcribed_RNA"/>
</dbReference>
<dbReference type="EMBL" id="HBUF01677915">
    <property type="protein sequence ID" value="CAG6791770.1"/>
    <property type="molecule type" value="Transcribed_RNA"/>
</dbReference>
<evidence type="ECO:0000256" key="2">
    <source>
        <dbReference type="ARBA" id="ARBA00022692"/>
    </source>
</evidence>
<evidence type="ECO:0000256" key="9">
    <source>
        <dbReference type="SAM" id="Phobius"/>
    </source>
</evidence>
<feature type="compositionally biased region" description="Basic and acidic residues" evidence="8">
    <location>
        <begin position="286"/>
        <end position="303"/>
    </location>
</feature>
<keyword evidence="5 9" id="KW-1133">Transmembrane helix</keyword>
<dbReference type="GO" id="GO:0006888">
    <property type="term" value="P:endoplasmic reticulum to Golgi vesicle-mediated transport"/>
    <property type="evidence" value="ECO:0007669"/>
    <property type="project" value="TreeGrafter"/>
</dbReference>
<feature type="domain" description="L-type lectin-like" evidence="11">
    <location>
        <begin position="32"/>
        <end position="256"/>
    </location>
</feature>
<dbReference type="SUPFAM" id="SSF49899">
    <property type="entry name" value="Concanavalin A-like lectins/glucanases"/>
    <property type="match status" value="1"/>
</dbReference>
<name>A0A8D9BZK5_9HEMI</name>
<reference evidence="12" key="1">
    <citation type="submission" date="2021-05" db="EMBL/GenBank/DDBJ databases">
        <authorList>
            <person name="Alioto T."/>
            <person name="Alioto T."/>
            <person name="Gomez Garrido J."/>
        </authorList>
    </citation>
    <scope>NUCLEOTIDE SEQUENCE</scope>
</reference>
<feature type="region of interest" description="Disordered" evidence="8">
    <location>
        <begin position="286"/>
        <end position="310"/>
    </location>
</feature>
<evidence type="ECO:0000259" key="11">
    <source>
        <dbReference type="PROSITE" id="PS51328"/>
    </source>
</evidence>
<keyword evidence="2 9" id="KW-0812">Transmembrane</keyword>
<accession>A0A8D9BZK5</accession>
<evidence type="ECO:0000256" key="1">
    <source>
        <dbReference type="ARBA" id="ARBA00004151"/>
    </source>
</evidence>
<dbReference type="Pfam" id="PF03388">
    <property type="entry name" value="Lectin_leg-like"/>
    <property type="match status" value="1"/>
</dbReference>
<evidence type="ECO:0000256" key="10">
    <source>
        <dbReference type="SAM" id="SignalP"/>
    </source>
</evidence>
<dbReference type="AlphaFoldDB" id="A0A8D9BZK5"/>
<feature type="signal peptide" evidence="10">
    <location>
        <begin position="1"/>
        <end position="27"/>
    </location>
</feature>